<dbReference type="OrthoDB" id="5948670at2759"/>
<organism evidence="2 3">
    <name type="scientific">Stylophora pistillata</name>
    <name type="common">Smooth cauliflower coral</name>
    <dbReference type="NCBI Taxonomy" id="50429"/>
    <lineage>
        <taxon>Eukaryota</taxon>
        <taxon>Metazoa</taxon>
        <taxon>Cnidaria</taxon>
        <taxon>Anthozoa</taxon>
        <taxon>Hexacorallia</taxon>
        <taxon>Scleractinia</taxon>
        <taxon>Astrocoeniina</taxon>
        <taxon>Pocilloporidae</taxon>
        <taxon>Stylophora</taxon>
    </lineage>
</organism>
<proteinExistence type="predicted"/>
<evidence type="ECO:0000313" key="3">
    <source>
        <dbReference type="Proteomes" id="UP000225706"/>
    </source>
</evidence>
<dbReference type="AlphaFoldDB" id="A0A2B4SRR8"/>
<evidence type="ECO:0000256" key="1">
    <source>
        <dbReference type="SAM" id="MobiDB-lite"/>
    </source>
</evidence>
<evidence type="ECO:0000313" key="2">
    <source>
        <dbReference type="EMBL" id="PFX32601.1"/>
    </source>
</evidence>
<gene>
    <name evidence="2" type="primary">PTX60B</name>
    <name evidence="2" type="ORF">AWC38_SpisGene2571</name>
</gene>
<accession>A0A2B4SRR8</accession>
<sequence>MVFAESSESYSKRDFQVRACISAAGPTSYGELDVAACSNVSESEKSEATKMSTSETRFVRGGLRDTNSALTKGKASAELIKKLLNLAKKSPSPVQHTFMPIWNILQRRLKPGSPNYVRAINLQYYYSGYLDYGCYYSTCVGVWCSCLGDSCVHYSSEKRITGQIKETAYINRHTWDWKGCDWKIWGSVCECDNKDRNKRKVVRYLPITSKDAGKHKAHGNGTYLEPKDPVPRQGWRTPTPNTAEDAAKPSKPGSTKHHTANHPIQNQRKEEEEEM</sequence>
<comment type="caution">
    <text evidence="2">The sequence shown here is derived from an EMBL/GenBank/DDBJ whole genome shotgun (WGS) entry which is preliminary data.</text>
</comment>
<feature type="region of interest" description="Disordered" evidence="1">
    <location>
        <begin position="212"/>
        <end position="275"/>
    </location>
</feature>
<reference evidence="3" key="1">
    <citation type="journal article" date="2017" name="bioRxiv">
        <title>Comparative analysis of the genomes of Stylophora pistillata and Acropora digitifera provides evidence for extensive differences between species of corals.</title>
        <authorList>
            <person name="Voolstra C.R."/>
            <person name="Li Y."/>
            <person name="Liew Y.J."/>
            <person name="Baumgarten S."/>
            <person name="Zoccola D."/>
            <person name="Flot J.-F."/>
            <person name="Tambutte S."/>
            <person name="Allemand D."/>
            <person name="Aranda M."/>
        </authorList>
    </citation>
    <scope>NUCLEOTIDE SEQUENCE [LARGE SCALE GENOMIC DNA]</scope>
</reference>
<keyword evidence="3" id="KW-1185">Reference proteome</keyword>
<dbReference type="EMBL" id="LSMT01000021">
    <property type="protein sequence ID" value="PFX32601.1"/>
    <property type="molecule type" value="Genomic_DNA"/>
</dbReference>
<protein>
    <submittedName>
        <fullName evidence="2">Toxin PsTX-60B</fullName>
    </submittedName>
</protein>
<name>A0A2B4SRR8_STYPI</name>
<dbReference type="Proteomes" id="UP000225706">
    <property type="component" value="Unassembled WGS sequence"/>
</dbReference>